<protein>
    <submittedName>
        <fullName evidence="1">Uncharacterized protein</fullName>
    </submittedName>
</protein>
<evidence type="ECO:0000313" key="2">
    <source>
        <dbReference type="Proteomes" id="UP000002421"/>
    </source>
</evidence>
<accession>B3FIW9</accession>
<dbReference type="EMBL" id="EU197055">
    <property type="protein sequence ID" value="ABY62938.1"/>
    <property type="molecule type" value="Genomic_DNA"/>
</dbReference>
<organism evidence="1 2">
    <name type="scientific">Pseudomonas phage 201phi2-1</name>
    <name type="common">Pseudomonas chlororaphis phage 201phi2-1</name>
    <dbReference type="NCBI Taxonomy" id="198110"/>
    <lineage>
        <taxon>Viruses</taxon>
        <taxon>Duplodnaviria</taxon>
        <taxon>Heunggongvirae</taxon>
        <taxon>Uroviricota</taxon>
        <taxon>Caudoviricetes</taxon>
        <taxon>Chimalliviridae</taxon>
        <taxon>Serwervirus</taxon>
        <taxon>Serwervirus 201phi21</taxon>
    </lineage>
</organism>
<proteinExistence type="predicted"/>
<gene>
    <name evidence="1" type="ORF">201phi2-1p106</name>
</gene>
<reference evidence="1 2" key="1">
    <citation type="journal article" date="2008" name="Virology">
        <title>Characterization of Pseudomonas chlororaphis myovirus 201varphi2-1 via genomic sequencing, mass spectrometry, and electron microscopy.</title>
        <authorList>
            <person name="Thomas J.A."/>
            <person name="Rolando M.R."/>
            <person name="Carroll C.A."/>
            <person name="Shen P.S."/>
            <person name="Belnap D.M."/>
            <person name="Weintraub S.T."/>
            <person name="Serwer P."/>
            <person name="Hardies S.C."/>
        </authorList>
    </citation>
    <scope>NUCLEOTIDE SEQUENCE</scope>
</reference>
<sequence>MRVARFNDVEPERIVPLVNASTMDNFYPGDVARLVTYVDHVGLTAPLKFGKRFDLLGMAGEDDPFKVIDPAMCIETVYFKVNDVLYAGYAKGEKGNVTQAHLLGDTRRVTIDWTHEHVYMDSERPAYFDGVDTSKIPVGVFQFNITGEVQISKGIVEFNATVIEQSEGLNVELVGYDLLAYYSKNSGD</sequence>
<dbReference type="KEGG" id="vg:6372314"/>
<evidence type="ECO:0000313" key="1">
    <source>
        <dbReference type="EMBL" id="ABY62938.1"/>
    </source>
</evidence>
<keyword evidence="2" id="KW-1185">Reference proteome</keyword>
<dbReference type="RefSeq" id="YP_001956830.1">
    <property type="nucleotide sequence ID" value="NC_010821.1"/>
</dbReference>
<organismHost>
    <name type="scientific">Pseudomonas chlororaphis</name>
    <dbReference type="NCBI Taxonomy" id="587753"/>
</organismHost>
<dbReference type="Proteomes" id="UP000002421">
    <property type="component" value="Segment"/>
</dbReference>
<name>B3FIW9_BP201</name>